<gene>
    <name evidence="4 6" type="primary">fliE</name>
    <name evidence="6" type="ORF">GCM10008905_17730</name>
</gene>
<organism evidence="6 7">
    <name type="scientific">Clostridium malenominatum</name>
    <dbReference type="NCBI Taxonomy" id="1539"/>
    <lineage>
        <taxon>Bacteria</taxon>
        <taxon>Bacillati</taxon>
        <taxon>Bacillota</taxon>
        <taxon>Clostridia</taxon>
        <taxon>Eubacteriales</taxon>
        <taxon>Clostridiaceae</taxon>
        <taxon>Clostridium</taxon>
    </lineage>
</organism>
<keyword evidence="6" id="KW-0969">Cilium</keyword>
<sequence length="96" mass="11319">MKINEFIPRMKMFEEKNVHIKKEENNFLGLLKEQLDNVNNKQIQSEKSTEAFIKGEDIDIHEVTINAEEAKMSIELAVQVRNKIVEAYQELNRMQL</sequence>
<evidence type="ECO:0000313" key="6">
    <source>
        <dbReference type="EMBL" id="GAA0724181.1"/>
    </source>
</evidence>
<keyword evidence="6" id="KW-0966">Cell projection</keyword>
<keyword evidence="3 4" id="KW-0975">Bacterial flagellum</keyword>
<dbReference type="PRINTS" id="PR01006">
    <property type="entry name" value="FLGHOOKFLIE"/>
</dbReference>
<dbReference type="Proteomes" id="UP001500339">
    <property type="component" value="Unassembled WGS sequence"/>
</dbReference>
<evidence type="ECO:0000256" key="1">
    <source>
        <dbReference type="ARBA" id="ARBA00004117"/>
    </source>
</evidence>
<keyword evidence="6" id="KW-0282">Flagellum</keyword>
<evidence type="ECO:0000313" key="7">
    <source>
        <dbReference type="Proteomes" id="UP001500339"/>
    </source>
</evidence>
<accession>A0ABP3U692</accession>
<dbReference type="InterPro" id="IPR001624">
    <property type="entry name" value="FliE"/>
</dbReference>
<dbReference type="PANTHER" id="PTHR34653:SF1">
    <property type="entry name" value="FLAGELLAR HOOK-BASAL BODY COMPLEX PROTEIN FLIE"/>
    <property type="match status" value="1"/>
</dbReference>
<comment type="subcellular location">
    <subcellularLocation>
        <location evidence="1 4">Bacterial flagellum basal body</location>
    </subcellularLocation>
</comment>
<dbReference type="NCBIfam" id="TIGR00205">
    <property type="entry name" value="fliE"/>
    <property type="match status" value="1"/>
</dbReference>
<comment type="similarity">
    <text evidence="2 4">Belongs to the FliE family.</text>
</comment>
<name>A0ABP3U692_9CLOT</name>
<dbReference type="Pfam" id="PF02049">
    <property type="entry name" value="FliE"/>
    <property type="match status" value="1"/>
</dbReference>
<protein>
    <recommendedName>
        <fullName evidence="4 5">Flagellar hook-basal body complex protein FliE</fullName>
    </recommendedName>
</protein>
<evidence type="ECO:0000256" key="3">
    <source>
        <dbReference type="ARBA" id="ARBA00023143"/>
    </source>
</evidence>
<keyword evidence="7" id="KW-1185">Reference proteome</keyword>
<dbReference type="PANTHER" id="PTHR34653">
    <property type="match status" value="1"/>
</dbReference>
<evidence type="ECO:0000256" key="2">
    <source>
        <dbReference type="ARBA" id="ARBA00009272"/>
    </source>
</evidence>
<evidence type="ECO:0000256" key="4">
    <source>
        <dbReference type="HAMAP-Rule" id="MF_00724"/>
    </source>
</evidence>
<dbReference type="EMBL" id="BAAACF010000001">
    <property type="protein sequence ID" value="GAA0724181.1"/>
    <property type="molecule type" value="Genomic_DNA"/>
</dbReference>
<comment type="caution">
    <text evidence="6">The sequence shown here is derived from an EMBL/GenBank/DDBJ whole genome shotgun (WGS) entry which is preliminary data.</text>
</comment>
<evidence type="ECO:0000256" key="5">
    <source>
        <dbReference type="NCBIfam" id="TIGR00205"/>
    </source>
</evidence>
<dbReference type="HAMAP" id="MF_00724">
    <property type="entry name" value="FliE"/>
    <property type="match status" value="1"/>
</dbReference>
<proteinExistence type="inferred from homology"/>
<reference evidence="7" key="1">
    <citation type="journal article" date="2019" name="Int. J. Syst. Evol. Microbiol.">
        <title>The Global Catalogue of Microorganisms (GCM) 10K type strain sequencing project: providing services to taxonomists for standard genome sequencing and annotation.</title>
        <authorList>
            <consortium name="The Broad Institute Genomics Platform"/>
            <consortium name="The Broad Institute Genome Sequencing Center for Infectious Disease"/>
            <person name="Wu L."/>
            <person name="Ma J."/>
        </authorList>
    </citation>
    <scope>NUCLEOTIDE SEQUENCE [LARGE SCALE GENOMIC DNA]</scope>
    <source>
        <strain evidence="7">JCM 1405</strain>
    </source>
</reference>